<dbReference type="EMBL" id="JAWJWF010000047">
    <property type="protein sequence ID" value="KAK6622518.1"/>
    <property type="molecule type" value="Genomic_DNA"/>
</dbReference>
<comment type="caution">
    <text evidence="2">The sequence shown here is derived from an EMBL/GenBank/DDBJ whole genome shotgun (WGS) entry which is preliminary data.</text>
</comment>
<protein>
    <recommendedName>
        <fullName evidence="4">Odorant receptor</fullName>
    </recommendedName>
</protein>
<keyword evidence="3" id="KW-1185">Reference proteome</keyword>
<organism evidence="2 3">
    <name type="scientific">Polyplax serrata</name>
    <name type="common">Common mouse louse</name>
    <dbReference type="NCBI Taxonomy" id="468196"/>
    <lineage>
        <taxon>Eukaryota</taxon>
        <taxon>Metazoa</taxon>
        <taxon>Ecdysozoa</taxon>
        <taxon>Arthropoda</taxon>
        <taxon>Hexapoda</taxon>
        <taxon>Insecta</taxon>
        <taxon>Pterygota</taxon>
        <taxon>Neoptera</taxon>
        <taxon>Paraneoptera</taxon>
        <taxon>Psocodea</taxon>
        <taxon>Troctomorpha</taxon>
        <taxon>Phthiraptera</taxon>
        <taxon>Anoplura</taxon>
        <taxon>Polyplacidae</taxon>
        <taxon>Polyplax</taxon>
    </lineage>
</organism>
<dbReference type="Proteomes" id="UP001359485">
    <property type="component" value="Unassembled WGS sequence"/>
</dbReference>
<feature type="transmembrane region" description="Helical" evidence="1">
    <location>
        <begin position="178"/>
        <end position="198"/>
    </location>
</feature>
<keyword evidence="1" id="KW-1133">Transmembrane helix</keyword>
<evidence type="ECO:0000256" key="1">
    <source>
        <dbReference type="SAM" id="Phobius"/>
    </source>
</evidence>
<reference evidence="2 3" key="1">
    <citation type="submission" date="2023-09" db="EMBL/GenBank/DDBJ databases">
        <title>Genomes of two closely related lineages of the louse Polyplax serrata with different host specificities.</title>
        <authorList>
            <person name="Martinu J."/>
            <person name="Tarabai H."/>
            <person name="Stefka J."/>
            <person name="Hypsa V."/>
        </authorList>
    </citation>
    <scope>NUCLEOTIDE SEQUENCE [LARGE SCALE GENOMIC DNA]</scope>
    <source>
        <strain evidence="2">98ZLc_SE</strain>
    </source>
</reference>
<evidence type="ECO:0000313" key="2">
    <source>
        <dbReference type="EMBL" id="KAK6622518.1"/>
    </source>
</evidence>
<keyword evidence="1" id="KW-0472">Membrane</keyword>
<feature type="transmembrane region" description="Helical" evidence="1">
    <location>
        <begin position="210"/>
        <end position="235"/>
    </location>
</feature>
<proteinExistence type="predicted"/>
<evidence type="ECO:0000313" key="3">
    <source>
        <dbReference type="Proteomes" id="UP001359485"/>
    </source>
</evidence>
<feature type="transmembrane region" description="Helical" evidence="1">
    <location>
        <begin position="95"/>
        <end position="120"/>
    </location>
</feature>
<gene>
    <name evidence="2" type="ORF">RUM44_002330</name>
</gene>
<evidence type="ECO:0008006" key="4">
    <source>
        <dbReference type="Google" id="ProtNLM"/>
    </source>
</evidence>
<name>A0ABR1APB7_POLSC</name>
<accession>A0ABR1APB7</accession>
<sequence length="413" mass="47006">MGKDPIDRMSRHPLVRYLTEDIFRKSNYERNFANRGYSGRWIKPSSAAWVPKIPDENSQYPPNYWSFFSIVLKLFKFWGVLPVNIKFCRNRSPPVLIKFSVFGFISASFFFGFTLVHAIWGPAMMMNFEKSVLGDSFNSSNSTTKEHKKLGSSDGKISTISKSVYPIMGSSTPLTARFVSMFLLSKSISVLVRSFCLADNFLCLPSPYHLSNFGALLVLTGAGIAVHVPIIGLHFREVAPLNTYLGIIWEENTKIRTNLYSVALPMQHHSYGPTNKTMTVEKQHKLRISSHREIDTTEALKSLRRGHIALYDTMEHINAIYQIHLLASITTSVIKILFNSYNILFVFASSQDVCPPLVDEQFPILGLWTFQPKHVAHFNGELLFFQKKVPPIFCVFFTTLIQQNRKAAIEKES</sequence>
<keyword evidence="1" id="KW-0812">Transmembrane</keyword>